<sequence length="266" mass="28663">MLSVLTLNVQAAALPRARRLLAWLDARDDNLIILTETSNGPGTAYLLEQCRAAGLDVTHTPSPDGDRGCAIVSRLPTTARPDLLAGVTLPGRAVAVTVNTESAITVLGLYVPSSDRAPAKVAKKRAFLTSVIDGLRGLTEGQRAHLIVGGDYNVISRNHRPRYPGFLSFEYEFLDALEQLDLADAHQRLHPTTQAHSWIGRGGNGYRFDYLHTGAALTPHLASCDYLHQPRDRQLSDHAAVAATLRLTVDHRTAVSAPLAEAAALS</sequence>
<dbReference type="Pfam" id="PF03372">
    <property type="entry name" value="Exo_endo_phos"/>
    <property type="match status" value="1"/>
</dbReference>
<gene>
    <name evidence="2" type="ORF">GA0070609_3409</name>
</gene>
<proteinExistence type="predicted"/>
<dbReference type="GO" id="GO:0003824">
    <property type="term" value="F:catalytic activity"/>
    <property type="evidence" value="ECO:0007669"/>
    <property type="project" value="InterPro"/>
</dbReference>
<evidence type="ECO:0000313" key="3">
    <source>
        <dbReference type="Proteomes" id="UP000198217"/>
    </source>
</evidence>
<dbReference type="InterPro" id="IPR005135">
    <property type="entry name" value="Endo/exonuclease/phosphatase"/>
</dbReference>
<keyword evidence="3" id="KW-1185">Reference proteome</keyword>
<name>A0A1C5IIC1_9ACTN</name>
<dbReference type="RefSeq" id="WP_088994644.1">
    <property type="nucleotide sequence ID" value="NZ_LT607750.1"/>
</dbReference>
<dbReference type="AlphaFoldDB" id="A0A1C5IIC1"/>
<dbReference type="EMBL" id="LT607750">
    <property type="protein sequence ID" value="SCG58110.1"/>
    <property type="molecule type" value="Genomic_DNA"/>
</dbReference>
<protein>
    <submittedName>
        <fullName evidence="2">Exodeoxyribonuclease-3</fullName>
    </submittedName>
</protein>
<organism evidence="2 3">
    <name type="scientific">Micromonospora echinaurantiaca</name>
    <dbReference type="NCBI Taxonomy" id="47857"/>
    <lineage>
        <taxon>Bacteria</taxon>
        <taxon>Bacillati</taxon>
        <taxon>Actinomycetota</taxon>
        <taxon>Actinomycetes</taxon>
        <taxon>Micromonosporales</taxon>
        <taxon>Micromonosporaceae</taxon>
        <taxon>Micromonospora</taxon>
    </lineage>
</organism>
<accession>A0A1C5IIC1</accession>
<dbReference type="InterPro" id="IPR036691">
    <property type="entry name" value="Endo/exonu/phosph_ase_sf"/>
</dbReference>
<dbReference type="Gene3D" id="3.60.10.10">
    <property type="entry name" value="Endonuclease/exonuclease/phosphatase"/>
    <property type="match status" value="1"/>
</dbReference>
<dbReference type="SUPFAM" id="SSF56219">
    <property type="entry name" value="DNase I-like"/>
    <property type="match status" value="1"/>
</dbReference>
<evidence type="ECO:0000313" key="2">
    <source>
        <dbReference type="EMBL" id="SCG58110.1"/>
    </source>
</evidence>
<reference evidence="2 3" key="1">
    <citation type="submission" date="2016-06" db="EMBL/GenBank/DDBJ databases">
        <authorList>
            <person name="Kjaerup R.B."/>
            <person name="Dalgaard T.S."/>
            <person name="Juul-Madsen H.R."/>
        </authorList>
    </citation>
    <scope>NUCLEOTIDE SEQUENCE [LARGE SCALE GENOMIC DNA]</scope>
    <source>
        <strain evidence="2 3">DSM 43904</strain>
    </source>
</reference>
<evidence type="ECO:0000259" key="1">
    <source>
        <dbReference type="Pfam" id="PF03372"/>
    </source>
</evidence>
<feature type="domain" description="Endonuclease/exonuclease/phosphatase" evidence="1">
    <location>
        <begin position="5"/>
        <end position="208"/>
    </location>
</feature>
<dbReference type="Proteomes" id="UP000198217">
    <property type="component" value="Chromosome I"/>
</dbReference>